<dbReference type="AlphaFoldDB" id="G5ADF8"/>
<evidence type="ECO:0000313" key="2">
    <source>
        <dbReference type="EMBL" id="EGZ06211.1"/>
    </source>
</evidence>
<evidence type="ECO:0000313" key="3">
    <source>
        <dbReference type="Proteomes" id="UP000002640"/>
    </source>
</evidence>
<dbReference type="KEGG" id="psoj:PHYSODRAFT_307231"/>
<feature type="compositionally biased region" description="Basic and acidic residues" evidence="1">
    <location>
        <begin position="264"/>
        <end position="285"/>
    </location>
</feature>
<protein>
    <submittedName>
        <fullName evidence="2">Uncharacterized protein</fullName>
    </submittedName>
</protein>
<dbReference type="InParanoid" id="G5ADF8"/>
<proteinExistence type="predicted"/>
<feature type="compositionally biased region" description="Basic and acidic residues" evidence="1">
    <location>
        <begin position="205"/>
        <end position="226"/>
    </location>
</feature>
<reference evidence="2 3" key="1">
    <citation type="journal article" date="2006" name="Science">
        <title>Phytophthora genome sequences uncover evolutionary origins and mechanisms of pathogenesis.</title>
        <authorList>
            <person name="Tyler B.M."/>
            <person name="Tripathy S."/>
            <person name="Zhang X."/>
            <person name="Dehal P."/>
            <person name="Jiang R.H."/>
            <person name="Aerts A."/>
            <person name="Arredondo F.D."/>
            <person name="Baxter L."/>
            <person name="Bensasson D."/>
            <person name="Beynon J.L."/>
            <person name="Chapman J."/>
            <person name="Damasceno C.M."/>
            <person name="Dorrance A.E."/>
            <person name="Dou D."/>
            <person name="Dickerman A.W."/>
            <person name="Dubchak I.L."/>
            <person name="Garbelotto M."/>
            <person name="Gijzen M."/>
            <person name="Gordon S.G."/>
            <person name="Govers F."/>
            <person name="Grunwald N.J."/>
            <person name="Huang W."/>
            <person name="Ivors K.L."/>
            <person name="Jones R.W."/>
            <person name="Kamoun S."/>
            <person name="Krampis K."/>
            <person name="Lamour K.H."/>
            <person name="Lee M.K."/>
            <person name="McDonald W.H."/>
            <person name="Medina M."/>
            <person name="Meijer H.J."/>
            <person name="Nordberg E.K."/>
            <person name="Maclean D.J."/>
            <person name="Ospina-Giraldo M.D."/>
            <person name="Morris P.F."/>
            <person name="Phuntumart V."/>
            <person name="Putnam N.H."/>
            <person name="Rash S."/>
            <person name="Rose J.K."/>
            <person name="Sakihama Y."/>
            <person name="Salamov A.A."/>
            <person name="Savidor A."/>
            <person name="Scheuring C.F."/>
            <person name="Smith B.M."/>
            <person name="Sobral B.W."/>
            <person name="Terry A."/>
            <person name="Torto-Alalibo T.A."/>
            <person name="Win J."/>
            <person name="Xu Z."/>
            <person name="Zhang H."/>
            <person name="Grigoriev I.V."/>
            <person name="Rokhsar D.S."/>
            <person name="Boore J.L."/>
        </authorList>
    </citation>
    <scope>NUCLEOTIDE SEQUENCE [LARGE SCALE GENOMIC DNA]</scope>
    <source>
        <strain evidence="2 3">P6497</strain>
    </source>
</reference>
<feature type="compositionally biased region" description="Basic and acidic residues" evidence="1">
    <location>
        <begin position="300"/>
        <end position="355"/>
    </location>
</feature>
<dbReference type="STRING" id="1094619.G5ADF8"/>
<feature type="compositionally biased region" description="Basic and acidic residues" evidence="1">
    <location>
        <begin position="28"/>
        <end position="49"/>
    </location>
</feature>
<dbReference type="RefSeq" id="XP_009538108.1">
    <property type="nucleotide sequence ID" value="XM_009539813.1"/>
</dbReference>
<feature type="compositionally biased region" description="Basic and acidic residues" evidence="1">
    <location>
        <begin position="146"/>
        <end position="167"/>
    </location>
</feature>
<evidence type="ECO:0000256" key="1">
    <source>
        <dbReference type="SAM" id="MobiDB-lite"/>
    </source>
</evidence>
<keyword evidence="3" id="KW-1185">Reference proteome</keyword>
<feature type="region of interest" description="Disordered" evidence="1">
    <location>
        <begin position="25"/>
        <end position="355"/>
    </location>
</feature>
<feature type="compositionally biased region" description="Basic and acidic residues" evidence="1">
    <location>
        <begin position="87"/>
        <end position="108"/>
    </location>
</feature>
<feature type="compositionally biased region" description="Basic and acidic residues" evidence="1">
    <location>
        <begin position="183"/>
        <end position="197"/>
    </location>
</feature>
<gene>
    <name evidence="2" type="ORF">PHYSODRAFT_307231</name>
</gene>
<dbReference type="EMBL" id="JH159164">
    <property type="protein sequence ID" value="EGZ06211.1"/>
    <property type="molecule type" value="Genomic_DNA"/>
</dbReference>
<sequence>MNYTYMHEALDCPATVKCFVHHHHRQPARTEDGHNYAKTDLPEKEDSRYQPKPNVPATGGRPKRGGEESGRFDDNGRDNQHHHRQPARTEDGHNYAKTDLPEKEDSRYQPKPNVPAIGGRPKRGGEESGRFDDNGRDNQHHHRQPARTEDGHNYAKTDLPEKEDSRYQPKPNVPAIGGRPKRGGKESGRFDDNGRDNQHHHRQPARTEDGHNYAKTDLPEKEDSRYQPKPNVPAIGGRPKRGGKESGRFDDNGRDNQHHHRQPARTEDGHNYAKTDLPEKEDSRYQPKPNVPATGGRPKRGGEESGRYIENGHRTGSDKKLGKPEYAPKHDPKPEGKKKVEPSHRDHPKSAPKQHIHELRVFVEVAAFELRAPVYADADIQSPDLKL</sequence>
<dbReference type="Proteomes" id="UP000002640">
    <property type="component" value="Unassembled WGS sequence"/>
</dbReference>
<accession>G5ADF8</accession>
<dbReference type="SMR" id="G5ADF8"/>
<feature type="compositionally biased region" description="Basic and acidic residues" evidence="1">
    <location>
        <begin position="123"/>
        <end position="138"/>
    </location>
</feature>
<name>G5ADF8_PHYSP</name>
<feature type="compositionally biased region" description="Basic and acidic residues" evidence="1">
    <location>
        <begin position="64"/>
        <end position="79"/>
    </location>
</feature>
<organism evidence="2 3">
    <name type="scientific">Phytophthora sojae (strain P6497)</name>
    <name type="common">Soybean stem and root rot agent</name>
    <name type="synonym">Phytophthora megasperma f. sp. glycines</name>
    <dbReference type="NCBI Taxonomy" id="1094619"/>
    <lineage>
        <taxon>Eukaryota</taxon>
        <taxon>Sar</taxon>
        <taxon>Stramenopiles</taxon>
        <taxon>Oomycota</taxon>
        <taxon>Peronosporomycetes</taxon>
        <taxon>Peronosporales</taxon>
        <taxon>Peronosporaceae</taxon>
        <taxon>Phytophthora</taxon>
    </lineage>
</organism>
<dbReference type="GeneID" id="20642852"/>
<feature type="compositionally biased region" description="Basic and acidic residues" evidence="1">
    <location>
        <begin position="242"/>
        <end position="256"/>
    </location>
</feature>